<gene>
    <name evidence="1" type="ORF">LOK49_LG03G03513</name>
</gene>
<organism evidence="1 2">
    <name type="scientific">Camellia lanceoleosa</name>
    <dbReference type="NCBI Taxonomy" id="1840588"/>
    <lineage>
        <taxon>Eukaryota</taxon>
        <taxon>Viridiplantae</taxon>
        <taxon>Streptophyta</taxon>
        <taxon>Embryophyta</taxon>
        <taxon>Tracheophyta</taxon>
        <taxon>Spermatophyta</taxon>
        <taxon>Magnoliopsida</taxon>
        <taxon>eudicotyledons</taxon>
        <taxon>Gunneridae</taxon>
        <taxon>Pentapetalae</taxon>
        <taxon>asterids</taxon>
        <taxon>Ericales</taxon>
        <taxon>Theaceae</taxon>
        <taxon>Camellia</taxon>
    </lineage>
</organism>
<dbReference type="EMBL" id="CM045763">
    <property type="protein sequence ID" value="KAI8021951.1"/>
    <property type="molecule type" value="Genomic_DNA"/>
</dbReference>
<evidence type="ECO:0000313" key="1">
    <source>
        <dbReference type="EMBL" id="KAI8021951.1"/>
    </source>
</evidence>
<reference evidence="1 2" key="1">
    <citation type="journal article" date="2022" name="Plant J.">
        <title>Chromosome-level genome of Camellia lanceoleosa provides a valuable resource for understanding genome evolution and self-incompatibility.</title>
        <authorList>
            <person name="Gong W."/>
            <person name="Xiao S."/>
            <person name="Wang L."/>
            <person name="Liao Z."/>
            <person name="Chang Y."/>
            <person name="Mo W."/>
            <person name="Hu G."/>
            <person name="Li W."/>
            <person name="Zhao G."/>
            <person name="Zhu H."/>
            <person name="Hu X."/>
            <person name="Ji K."/>
            <person name="Xiang X."/>
            <person name="Song Q."/>
            <person name="Yuan D."/>
            <person name="Jin S."/>
            <person name="Zhang L."/>
        </authorList>
    </citation>
    <scope>NUCLEOTIDE SEQUENCE [LARGE SCALE GENOMIC DNA]</scope>
    <source>
        <strain evidence="1">SQ_2022a</strain>
    </source>
</reference>
<accession>A0ACC0IE02</accession>
<sequence length="2110" mass="228413">MGLMGENLTQIVIPVAALVGIVFALFQWFLVSKVRVIGSGLDGYKDRLIEEDEPEEGIDSEEAVAKCAEIQNAISVGATSFLFTQYKYLSIFTVVFGAIMFIFLGSVNGFSTKSEPCTYNQGNLCKPALANAIFTTIAFLLGALTSVLSGFLGMKIATYANARTTLEARKGVGTAFITAFRSGAVMGFLLAANGLLVLYVSINLFKLYYGDDWEGLYESITGYGLGGSSMALFGRVGGGIYTKAADVGADLVGKVERNIPEDDPRNPAVIADNVGDNVGDIAGMGSDLFGSYAESSCAALFVASISSIGISHNYTAMSYPLIISSMGIVVCLITTIFATDILKIKNVSEIEPSLKRQLLISTVLMTAGIAIVTFVALPSEFTLYDFGTEKLVKNWHLFLCVSIGLWAGLAIGYTTEYYTSNAYSPVQDVADSCRTGAATNVIFGLALGYKSVIIPIFAISIAIYVSFSLAAMYGIAVAALGMLSTIATGLAIDAYGPISDNAGGIAEMAGMSHKIRERTDALDAAGNTTAAIGKGFAIGSAALVSLALFGAFVSRAGIKTVDVLTPKVFIGLMVGAMLPYWFSAMTMKSVGSAALKMVEEVRRQFNDIPGLMEGTAKPDYATCVKISTDASLKAMIPPGALVMLTPLIAGTFFGVETLAGVLAGSLVSGVQVAISASNTGGAWDNAKKYIEAGATEHARMLGPKGSDAHKAAVIGDTVGDPLKDTSGPSLNILIKLMAVESLVFAPFFAAHDGWENRWVKSDWKKDEKMTGEWNYTSGKWHGDPNDKGIRTSEDYRFYAISAEFPEFSNKDKTLVFQFSVKHEQKLDCGGGYMKLLSSGIDQKKFGGDTPYSIMFGPDICGYSTKKVHAILTYKDTNHLIKKDVPCETDQLTHVYTFILLPDATYRILIDNVEKQTGSLFSDWDLLPPKKIKDPEAKKPEDWDEKEFIPVPEDKKPEGYDDIPKEIPDPDAKKPEDWDDEEDGEWTPPTMANPEYKGPWEAKKIKNPNYKGKWKAPMIDNPEFKDDPNIYVYPNLKYVGIELWQVKSGTLFDNVLICDDPEYAKKLAEETWGKHKDAEKAAFDEAEKNMEDEESKIDPADSDWFLVSKVRVIGSGLDGYKDRLIEEDEPEEGIDSEEAVAKCAEIQNAISVGATSFLFTQYKYLSIFTVVFGAIMFIFLGSVNGFSTKSEPCTYNQGNLCKPALANAIFTTIAFLLGALTSVLSGFLGMKIATYANARTTLEARKGVGTAFITAFRSGAVMGFLLAANGLLVLYVSINLFKLYYGDDWEGLYESITGYGLGGSSMALFGRVGGGIYTKAADVGADLVGKVERNIPEDDPRNPAVIADNVGDNVGDIAGMGSDLFGSYAESSCAALFVASISSIGISHNYTAMSYPLIISSMGIVVCLITTMFATDILKIKNVSEIEPSLKRQLLISTVLMTAGIAIVTFIALPSEFTLYDFGTEKLVKNWHLFLCVSIGLWAGLAIGYTTEYYTSNAYSPVQDVADSCRTGAATNVIFGLALGYKSVIIPIFAISIAIYVSFSLAAMYGIAVAALGMLSTIATRLGIRSFGPINDNAGGIAEMAGMSHKIRERTDALDAAGNTTAAIGKGFAIGSAALVSLALFGAFVSRAGIKTVDVLTPKVFIGLMVGAMLPYWFSAMTMKSVGSAALKMVEEVRRQFNDIPGLMEGTAKPDYATCVKISTDASLKAMIPPGALVMLTPLIAGTFFGVETLAGVLAGSLVSGVQVAISASNTGGAWDNAKKYIEAGASEHARMLGPKGSDAHKAAVIGDTVGDPLKDTSGPSLNILIKLMAVESLVFAPFFAAHDGWENRWVKSDWKKDEKMAGEWNYTSGKWHGDPNDKDICGYSTKKVHAILTYKDTNHLIKKDVPCETDQLTHVYTFILLPDATYRILIDNVEKQTGSLFSDWDLLPPKKIKDPEAKKPEDWDEKEFIPDPEDKKPEGYDDIPKEIADPDAKKPEDWDDEEDGEWTPPTMANTEYKGPWETKKIKNPNYKGKWKAPMIDNPEFKDDPNIYVYLNLKYVGIELWQVKSGTLFDNVLICDDPEYSKKLAEETWGKHKDAEKAAFDEAEKNMEDEESKIDPADSDDEL</sequence>
<evidence type="ECO:0000313" key="2">
    <source>
        <dbReference type="Proteomes" id="UP001060215"/>
    </source>
</evidence>
<comment type="caution">
    <text evidence="1">The sequence shown here is derived from an EMBL/GenBank/DDBJ whole genome shotgun (WGS) entry which is preliminary data.</text>
</comment>
<keyword evidence="2" id="KW-1185">Reference proteome</keyword>
<name>A0ACC0IE02_9ERIC</name>
<dbReference type="Proteomes" id="UP001060215">
    <property type="component" value="Chromosome 6"/>
</dbReference>
<protein>
    <submittedName>
        <fullName evidence="1">Pyrophosphate-energized vacuolar membrane proton pump 1</fullName>
    </submittedName>
</protein>
<proteinExistence type="predicted"/>